<dbReference type="InterPro" id="IPR035466">
    <property type="entry name" value="GlmS/AgaS_SIS"/>
</dbReference>
<dbReference type="InterPro" id="IPR017932">
    <property type="entry name" value="GATase_2_dom"/>
</dbReference>
<dbReference type="GO" id="GO:0005829">
    <property type="term" value="C:cytosol"/>
    <property type="evidence" value="ECO:0007669"/>
    <property type="project" value="TreeGrafter"/>
</dbReference>
<dbReference type="FunFam" id="3.60.20.10:FF:000006">
    <property type="entry name" value="Glutamine--fructose-6-phosphate aminotransferase [isomerizing]"/>
    <property type="match status" value="1"/>
</dbReference>
<dbReference type="Pfam" id="PF13522">
    <property type="entry name" value="GATase_6"/>
    <property type="match status" value="1"/>
</dbReference>
<evidence type="ECO:0000256" key="8">
    <source>
        <dbReference type="ARBA" id="ARBA00022737"/>
    </source>
</evidence>
<dbReference type="GO" id="GO:0046349">
    <property type="term" value="P:amino sugar biosynthetic process"/>
    <property type="evidence" value="ECO:0007669"/>
    <property type="project" value="UniProtKB-ARBA"/>
</dbReference>
<feature type="active site" description="For Fru-6P isomerization activity" evidence="10">
    <location>
        <position position="605"/>
    </location>
</feature>
<gene>
    <name evidence="10" type="primary">glmS</name>
    <name evidence="13" type="ORF">BDD21_1317</name>
</gene>
<organism evidence="13 14">
    <name type="scientific">Thiocapsa rosea</name>
    <dbReference type="NCBI Taxonomy" id="69360"/>
    <lineage>
        <taxon>Bacteria</taxon>
        <taxon>Pseudomonadati</taxon>
        <taxon>Pseudomonadota</taxon>
        <taxon>Gammaproteobacteria</taxon>
        <taxon>Chromatiales</taxon>
        <taxon>Chromatiaceae</taxon>
        <taxon>Thiocapsa</taxon>
    </lineage>
</organism>
<dbReference type="GO" id="GO:0005975">
    <property type="term" value="P:carbohydrate metabolic process"/>
    <property type="evidence" value="ECO:0007669"/>
    <property type="project" value="UniProtKB-UniRule"/>
</dbReference>
<dbReference type="CDD" id="cd05009">
    <property type="entry name" value="SIS_GlmS_GlmD_2"/>
    <property type="match status" value="1"/>
</dbReference>
<dbReference type="EMBL" id="RBXL01000001">
    <property type="protein sequence ID" value="RKT43952.1"/>
    <property type="molecule type" value="Genomic_DNA"/>
</dbReference>
<keyword evidence="5 10" id="KW-0963">Cytoplasm</keyword>
<evidence type="ECO:0000256" key="3">
    <source>
        <dbReference type="ARBA" id="ARBA00012916"/>
    </source>
</evidence>
<dbReference type="PANTHER" id="PTHR10937">
    <property type="entry name" value="GLUCOSAMINE--FRUCTOSE-6-PHOSPHATE AMINOTRANSFERASE, ISOMERIZING"/>
    <property type="match status" value="1"/>
</dbReference>
<evidence type="ECO:0000256" key="10">
    <source>
        <dbReference type="HAMAP-Rule" id="MF_00164"/>
    </source>
</evidence>
<sequence length="610" mass="66198">MCGIVGAIAQRPVSAILLEGLRRLEYRGYDSAGIAVLEAPCRLNRARTLGKVARLAEAVAERPLPGTLGIAHTRWATHGEPATRNAHPHVCRDRCVVVHNGIIENHEDLRREQTAAGHRFTSETDTEVVVHAVFDQLEAGHHLLDAVRLATTRLRGAYALGVIDAQDGEHLVAARQGSPLVIGVGFGEHFIASDVFALLPVTHRFIFLEEGDIAELTRESVRIWDRDGNLVVRPVKTSAVSADAAERGEYRHFMLKEIFEQPRAIADTLEGRLAGNRVLPESFGNLAPEIFARVKAVTLVACGTSYHAALVARYWIEALAGLPCTVEVASEYRYRKQVVPSDALFVTLSQSGETADTLAALRLAKSSGYAATLAICNVPESSLVRESDLVLLTHAGPEIGVASTKAFTTQLVSLLLMTVALGHENALSDTAEAHVVALLRALPGKVEAVLDLDDRIAALAEVFVDKQHTLFLGRGEQYPIAMEGALKLKEISYIHAEAYPAGELKHGPLALIDEQMPVVAVAPNNALLEKLKSNLEEVRARGGQLYVFADLHVPMVEEEGVTVIRLPETDDLIDPIIFTIPLQLLAYHVAVLKGTDVDQPRNLAKSVTVE</sequence>
<dbReference type="SUPFAM" id="SSF56235">
    <property type="entry name" value="N-terminal nucleophile aminohydrolases (Ntn hydrolases)"/>
    <property type="match status" value="1"/>
</dbReference>
<dbReference type="RefSeq" id="WP_120796465.1">
    <property type="nucleotide sequence ID" value="NZ_RBXL01000001.1"/>
</dbReference>
<evidence type="ECO:0000259" key="11">
    <source>
        <dbReference type="PROSITE" id="PS51278"/>
    </source>
</evidence>
<dbReference type="InterPro" id="IPR005855">
    <property type="entry name" value="GFAT"/>
</dbReference>
<dbReference type="NCBIfam" id="TIGR01135">
    <property type="entry name" value="glmS"/>
    <property type="match status" value="1"/>
</dbReference>
<keyword evidence="7 10" id="KW-0808">Transferase</keyword>
<dbReference type="Proteomes" id="UP000274556">
    <property type="component" value="Unassembled WGS sequence"/>
</dbReference>
<comment type="subcellular location">
    <subcellularLocation>
        <location evidence="2 10">Cytoplasm</location>
    </subcellularLocation>
</comment>
<evidence type="ECO:0000256" key="4">
    <source>
        <dbReference type="ARBA" id="ARBA00016090"/>
    </source>
</evidence>
<dbReference type="InterPro" id="IPR001347">
    <property type="entry name" value="SIS_dom"/>
</dbReference>
<dbReference type="InterPro" id="IPR046348">
    <property type="entry name" value="SIS_dom_sf"/>
</dbReference>
<comment type="subunit">
    <text evidence="10">Homodimer.</text>
</comment>
<dbReference type="SUPFAM" id="SSF53697">
    <property type="entry name" value="SIS domain"/>
    <property type="match status" value="1"/>
</dbReference>
<evidence type="ECO:0000313" key="13">
    <source>
        <dbReference type="EMBL" id="RKT43952.1"/>
    </source>
</evidence>
<reference evidence="13 14" key="1">
    <citation type="submission" date="2018-10" db="EMBL/GenBank/DDBJ databases">
        <title>Genomic Encyclopedia of Archaeal and Bacterial Type Strains, Phase II (KMG-II): from individual species to whole genera.</title>
        <authorList>
            <person name="Goeker M."/>
        </authorList>
    </citation>
    <scope>NUCLEOTIDE SEQUENCE [LARGE SCALE GENOMIC DNA]</scope>
    <source>
        <strain evidence="13 14">DSM 235</strain>
    </source>
</reference>
<dbReference type="Gene3D" id="3.40.50.10490">
    <property type="entry name" value="Glucose-6-phosphate isomerase like protein, domain 1"/>
    <property type="match status" value="2"/>
</dbReference>
<feature type="initiator methionine" description="Removed" evidence="10">
    <location>
        <position position="1"/>
    </location>
</feature>
<dbReference type="EC" id="2.6.1.16" evidence="3 10"/>
<dbReference type="OrthoDB" id="9761808at2"/>
<dbReference type="PANTHER" id="PTHR10937:SF0">
    <property type="entry name" value="GLUTAMINE--FRUCTOSE-6-PHOSPHATE TRANSAMINASE (ISOMERIZING)"/>
    <property type="match status" value="1"/>
</dbReference>
<dbReference type="NCBIfam" id="NF001484">
    <property type="entry name" value="PRK00331.1"/>
    <property type="match status" value="1"/>
</dbReference>
<dbReference type="InterPro" id="IPR029055">
    <property type="entry name" value="Ntn_hydrolases_N"/>
</dbReference>
<dbReference type="CDD" id="cd00714">
    <property type="entry name" value="GFAT"/>
    <property type="match status" value="1"/>
</dbReference>
<comment type="function">
    <text evidence="10">Catalyzes the first step in hexosamine metabolism, converting fructose-6P into glucosamine-6P using glutamine as a nitrogen source.</text>
</comment>
<evidence type="ECO:0000256" key="5">
    <source>
        <dbReference type="ARBA" id="ARBA00022490"/>
    </source>
</evidence>
<feature type="active site" description="Nucleophile; for GATase activity" evidence="10">
    <location>
        <position position="2"/>
    </location>
</feature>
<feature type="domain" description="SIS" evidence="12">
    <location>
        <begin position="286"/>
        <end position="429"/>
    </location>
</feature>
<dbReference type="GO" id="GO:0006487">
    <property type="term" value="P:protein N-linked glycosylation"/>
    <property type="evidence" value="ECO:0007669"/>
    <property type="project" value="TreeGrafter"/>
</dbReference>
<keyword evidence="6 10" id="KW-0032">Aminotransferase</keyword>
<dbReference type="PROSITE" id="PS51464">
    <property type="entry name" value="SIS"/>
    <property type="match status" value="2"/>
</dbReference>
<comment type="catalytic activity">
    <reaction evidence="1 10">
        <text>D-fructose 6-phosphate + L-glutamine = D-glucosamine 6-phosphate + L-glutamate</text>
        <dbReference type="Rhea" id="RHEA:13237"/>
        <dbReference type="ChEBI" id="CHEBI:29985"/>
        <dbReference type="ChEBI" id="CHEBI:58359"/>
        <dbReference type="ChEBI" id="CHEBI:58725"/>
        <dbReference type="ChEBI" id="CHEBI:61527"/>
        <dbReference type="EC" id="2.6.1.16"/>
    </reaction>
</comment>
<accession>A0A495V3H3</accession>
<proteinExistence type="inferred from homology"/>
<comment type="caution">
    <text evidence="13">The sequence shown here is derived from an EMBL/GenBank/DDBJ whole genome shotgun (WGS) entry which is preliminary data.</text>
</comment>
<dbReference type="PROSITE" id="PS51278">
    <property type="entry name" value="GATASE_TYPE_2"/>
    <property type="match status" value="1"/>
</dbReference>
<evidence type="ECO:0000256" key="1">
    <source>
        <dbReference type="ARBA" id="ARBA00001031"/>
    </source>
</evidence>
<dbReference type="HAMAP" id="MF_00164">
    <property type="entry name" value="GlmS"/>
    <property type="match status" value="1"/>
</dbReference>
<dbReference type="InterPro" id="IPR047084">
    <property type="entry name" value="GFAT_N"/>
</dbReference>
<dbReference type="GO" id="GO:0004360">
    <property type="term" value="F:glutamine-fructose-6-phosphate transaminase (isomerizing) activity"/>
    <property type="evidence" value="ECO:0007669"/>
    <property type="project" value="UniProtKB-UniRule"/>
</dbReference>
<evidence type="ECO:0000259" key="12">
    <source>
        <dbReference type="PROSITE" id="PS51464"/>
    </source>
</evidence>
<name>A0A495V3H3_9GAMM</name>
<feature type="domain" description="SIS" evidence="12">
    <location>
        <begin position="459"/>
        <end position="600"/>
    </location>
</feature>
<feature type="domain" description="Glutamine amidotransferase type-2" evidence="11">
    <location>
        <begin position="2"/>
        <end position="219"/>
    </location>
</feature>
<keyword evidence="14" id="KW-1185">Reference proteome</keyword>
<keyword evidence="8" id="KW-0677">Repeat</keyword>
<dbReference type="GO" id="GO:0006047">
    <property type="term" value="P:UDP-N-acetylglucosamine metabolic process"/>
    <property type="evidence" value="ECO:0007669"/>
    <property type="project" value="TreeGrafter"/>
</dbReference>
<dbReference type="FunFam" id="3.40.50.10490:FF:000001">
    <property type="entry name" value="Glutamine--fructose-6-phosphate aminotransferase [isomerizing]"/>
    <property type="match status" value="1"/>
</dbReference>
<dbReference type="CDD" id="cd05008">
    <property type="entry name" value="SIS_GlmS_GlmD_1"/>
    <property type="match status" value="1"/>
</dbReference>
<dbReference type="InterPro" id="IPR035490">
    <property type="entry name" value="GlmS/FrlB_SIS"/>
</dbReference>
<dbReference type="Gene3D" id="3.60.20.10">
    <property type="entry name" value="Glutamine Phosphoribosylpyrophosphate, subunit 1, domain 1"/>
    <property type="match status" value="1"/>
</dbReference>
<evidence type="ECO:0000256" key="9">
    <source>
        <dbReference type="ARBA" id="ARBA00022962"/>
    </source>
</evidence>
<dbReference type="Pfam" id="PF01380">
    <property type="entry name" value="SIS"/>
    <property type="match status" value="2"/>
</dbReference>
<dbReference type="AlphaFoldDB" id="A0A495V3H3"/>
<evidence type="ECO:0000256" key="7">
    <source>
        <dbReference type="ARBA" id="ARBA00022679"/>
    </source>
</evidence>
<dbReference type="GO" id="GO:0097367">
    <property type="term" value="F:carbohydrate derivative binding"/>
    <property type="evidence" value="ECO:0007669"/>
    <property type="project" value="InterPro"/>
</dbReference>
<evidence type="ECO:0000313" key="14">
    <source>
        <dbReference type="Proteomes" id="UP000274556"/>
    </source>
</evidence>
<keyword evidence="9" id="KW-0315">Glutamine amidotransferase</keyword>
<dbReference type="GO" id="GO:0006002">
    <property type="term" value="P:fructose 6-phosphate metabolic process"/>
    <property type="evidence" value="ECO:0007669"/>
    <property type="project" value="TreeGrafter"/>
</dbReference>
<evidence type="ECO:0000256" key="2">
    <source>
        <dbReference type="ARBA" id="ARBA00004496"/>
    </source>
</evidence>
<protein>
    <recommendedName>
        <fullName evidence="4 10">Glutamine--fructose-6-phosphate aminotransferase [isomerizing]</fullName>
        <ecNumber evidence="3 10">2.6.1.16</ecNumber>
    </recommendedName>
    <alternativeName>
        <fullName evidence="10">D-fructose-6-phosphate amidotransferase</fullName>
    </alternativeName>
    <alternativeName>
        <fullName evidence="10">GFAT</fullName>
    </alternativeName>
    <alternativeName>
        <fullName evidence="10">Glucosamine-6-phosphate synthase</fullName>
    </alternativeName>
    <alternativeName>
        <fullName evidence="10">Hexosephosphate aminotransferase</fullName>
    </alternativeName>
    <alternativeName>
        <fullName evidence="10">L-glutamine--D-fructose-6-phosphate amidotransferase</fullName>
    </alternativeName>
</protein>
<dbReference type="FunFam" id="3.40.50.10490:FF:000002">
    <property type="entry name" value="Glutamine--fructose-6-phosphate aminotransferase [isomerizing]"/>
    <property type="match status" value="1"/>
</dbReference>
<evidence type="ECO:0000256" key="6">
    <source>
        <dbReference type="ARBA" id="ARBA00022576"/>
    </source>
</evidence>